<dbReference type="NCBIfam" id="TIGR03803">
    <property type="entry name" value="Gloeo_Verruco"/>
    <property type="match status" value="8"/>
</dbReference>
<protein>
    <submittedName>
        <fullName evidence="3">T9SS C-terminal target domain-containing protein</fullName>
    </submittedName>
</protein>
<feature type="chain" id="PRO_5017698195" evidence="1">
    <location>
        <begin position="21"/>
        <end position="1080"/>
    </location>
</feature>
<gene>
    <name evidence="3" type="ORF">D3H65_30120</name>
</gene>
<name>A0A3B7MTZ3_9BACT</name>
<dbReference type="InterPro" id="IPR026444">
    <property type="entry name" value="Secre_tail"/>
</dbReference>
<dbReference type="Pfam" id="PF18962">
    <property type="entry name" value="Por_Secre_tail"/>
    <property type="match status" value="1"/>
</dbReference>
<dbReference type="RefSeq" id="WP_119053865.1">
    <property type="nucleotide sequence ID" value="NZ_CP032157.1"/>
</dbReference>
<dbReference type="Gene3D" id="2.120.10.80">
    <property type="entry name" value="Kelch-type beta propeller"/>
    <property type="match status" value="2"/>
</dbReference>
<dbReference type="SUPFAM" id="SSF50965">
    <property type="entry name" value="Galactose oxidase, central domain"/>
    <property type="match status" value="3"/>
</dbReference>
<keyword evidence="1" id="KW-0732">Signal</keyword>
<accession>A0A3B7MTZ3</accession>
<dbReference type="InterPro" id="IPR011043">
    <property type="entry name" value="Gal_Oxase/kelch_b-propeller"/>
</dbReference>
<evidence type="ECO:0000313" key="3">
    <source>
        <dbReference type="EMBL" id="AXY77992.1"/>
    </source>
</evidence>
<dbReference type="EMBL" id="CP032157">
    <property type="protein sequence ID" value="AXY77992.1"/>
    <property type="molecule type" value="Genomic_DNA"/>
</dbReference>
<dbReference type="InterPro" id="IPR015915">
    <property type="entry name" value="Kelch-typ_b-propeller"/>
</dbReference>
<dbReference type="NCBIfam" id="TIGR04183">
    <property type="entry name" value="Por_Secre_tail"/>
    <property type="match status" value="1"/>
</dbReference>
<dbReference type="KEGG" id="pseg:D3H65_30120"/>
<evidence type="ECO:0000313" key="4">
    <source>
        <dbReference type="Proteomes" id="UP000263900"/>
    </source>
</evidence>
<dbReference type="InterPro" id="IPR022519">
    <property type="entry name" value="Gloeo/Verruco_rpt"/>
</dbReference>
<organism evidence="3 4">
    <name type="scientific">Paraflavitalea soli</name>
    <dbReference type="NCBI Taxonomy" id="2315862"/>
    <lineage>
        <taxon>Bacteria</taxon>
        <taxon>Pseudomonadati</taxon>
        <taxon>Bacteroidota</taxon>
        <taxon>Chitinophagia</taxon>
        <taxon>Chitinophagales</taxon>
        <taxon>Chitinophagaceae</taxon>
        <taxon>Paraflavitalea</taxon>
    </lineage>
</organism>
<evidence type="ECO:0000259" key="2">
    <source>
        <dbReference type="Pfam" id="PF18962"/>
    </source>
</evidence>
<dbReference type="AlphaFoldDB" id="A0A3B7MTZ3"/>
<sequence length="1080" mass="117675">MKKMYTIVYCLLVCISNNMAQGIYQFWGIADKGGNNDQGTLFTTKYDGTGIRAYDAFNVLTPGGQPYDEGLIAANNGKLYGMLANAGKRSWGILYEYDPVTYTYTKKIDFYDYGFREPEGTMVIHSGLLYGIIGGGGLTKGALFEYNPTSNVLTIKHIFQGPGISPEANITVAYHKIYGTTYAGGVDAGVIYSFDLETDVYTKLAEFPHALGYYRNGPLLEYQHKLYGTTVAGGELNDGILFSFDLNTNVLNKKADMASIGAGEASGGMVKFFNNGNKFYGGTREGGANNAGVIYEYDPLANQLTKKIDLSPAIGSYINGAMVVYDQKLYGLARSGASMGQGTLFRYDPVLNQYQPRLIFQREFSGAFPVGTLCLYNEKLYGFANEGGANNEGALIEYDPDINGYQRRIDLGSSNGHLPIGKLTYYSGKLYGVTKSGGNYNRGVIYSYDIATHTYSIRHHMTTATGNVEDQGGMILFNNRFYGVTHYDDGNEGVLYEFNPLNDQYTVKHYFVQETGIMPYGTPVYYNGKLYGTTSAGGDNLNGVLYEYDLASGIYSVKVTFGGAFGRWPASALTLHNGKMYGTAPAGGTDNLGTLFVYTPAGNGFQKLYDFTSAEGSYPRSAVVVFNNKLYGTTNRGGSLDDKGVLYSYDLGTGVYAKLHVFNAPGGKYPFANLALLNNKLYGITQAGGDVYDGGVVYEYDPVMNSYEEKSAFNVSNGFNPTYTQLTAVPALVAPGAPGSCIPGGSALINTTNNTSWVSFTDEEGYAVAEINANGNNLGNVTVQFYTHNGTTRKDAAGRLYLDRNISITVTNQPVTPVSVRFYIRKTEFESLKNTPASGLLNVSDITLFRNEAACSNEVGAKALPLTTTVTTWGLDYVYTAQVDHFSSFYFASKAYAALPVKLEYFKGITEPAANKLHWKASCTENTSFIVERSADGIHFSQVGIVQATVADCGNPFQFPDQDPPAGKAYYRLQMKESNGAVTYSSIIILDRAQGQSLTIQLTPNPVTGSNAIFSLYSPGTITLPVSIYDATGRLVMRAQWQLQKGSQTRMMDVQKLLPGVYQVVFQEGAAIKPIRFVRQ</sequence>
<feature type="signal peptide" evidence="1">
    <location>
        <begin position="1"/>
        <end position="20"/>
    </location>
</feature>
<dbReference type="OrthoDB" id="615576at2"/>
<evidence type="ECO:0000256" key="1">
    <source>
        <dbReference type="SAM" id="SignalP"/>
    </source>
</evidence>
<dbReference type="Proteomes" id="UP000263900">
    <property type="component" value="Chromosome"/>
</dbReference>
<proteinExistence type="predicted"/>
<keyword evidence="4" id="KW-1185">Reference proteome</keyword>
<feature type="domain" description="Secretion system C-terminal sorting" evidence="2">
    <location>
        <begin position="1004"/>
        <end position="1070"/>
    </location>
</feature>
<reference evidence="3 4" key="1">
    <citation type="submission" date="2018-09" db="EMBL/GenBank/DDBJ databases">
        <title>Genome sequencing of strain 6GH32-13.</title>
        <authorList>
            <person name="Weon H.-Y."/>
            <person name="Heo J."/>
            <person name="Kwon S.-W."/>
        </authorList>
    </citation>
    <scope>NUCLEOTIDE SEQUENCE [LARGE SCALE GENOMIC DNA]</scope>
    <source>
        <strain evidence="3 4">5GH32-13</strain>
    </source>
</reference>